<evidence type="ECO:0000256" key="13">
    <source>
        <dbReference type="ARBA" id="ARBA00050981"/>
    </source>
</evidence>
<proteinExistence type="inferred from homology"/>
<dbReference type="PANTHER" id="PTHR10314">
    <property type="entry name" value="CYSTATHIONINE BETA-SYNTHASE"/>
    <property type="match status" value="1"/>
</dbReference>
<dbReference type="Gene3D" id="3.40.50.1100">
    <property type="match status" value="2"/>
</dbReference>
<reference evidence="20" key="1">
    <citation type="submission" date="2021-03" db="EMBL/GenBank/DDBJ databases">
        <authorList>
            <person name="Tagirdzhanova G."/>
        </authorList>
    </citation>
    <scope>NUCLEOTIDE SEQUENCE</scope>
</reference>
<dbReference type="Proteomes" id="UP000664203">
    <property type="component" value="Unassembled WGS sequence"/>
</dbReference>
<keyword evidence="7" id="KW-0808">Transferase</keyword>
<evidence type="ECO:0000256" key="15">
    <source>
        <dbReference type="ARBA" id="ARBA00072087"/>
    </source>
</evidence>
<evidence type="ECO:0000256" key="11">
    <source>
        <dbReference type="ARBA" id="ARBA00023192"/>
    </source>
</evidence>
<dbReference type="OrthoDB" id="10259545at2759"/>
<comment type="function">
    <text evidence="14">Catalyzes the conversion of O-succinyl-L-serine into cysteine, the last step in the cysteine biosynthesis pathway. Can also use O-acetyl-L-serine.</text>
</comment>
<organism evidence="20 21">
    <name type="scientific">Alectoria fallacina</name>
    <dbReference type="NCBI Taxonomy" id="1903189"/>
    <lineage>
        <taxon>Eukaryota</taxon>
        <taxon>Fungi</taxon>
        <taxon>Dikarya</taxon>
        <taxon>Ascomycota</taxon>
        <taxon>Pezizomycotina</taxon>
        <taxon>Lecanoromycetes</taxon>
        <taxon>OSLEUM clade</taxon>
        <taxon>Lecanoromycetidae</taxon>
        <taxon>Lecanorales</taxon>
        <taxon>Lecanorineae</taxon>
        <taxon>Parmeliaceae</taxon>
        <taxon>Alectoria</taxon>
    </lineage>
</organism>
<dbReference type="CDD" id="cd01561">
    <property type="entry name" value="CBS_like"/>
    <property type="match status" value="1"/>
</dbReference>
<comment type="catalytic activity">
    <reaction evidence="12">
        <text>O-acetyl-L-serine + hydrogen sulfide = L-cysteine + acetate</text>
        <dbReference type="Rhea" id="RHEA:14829"/>
        <dbReference type="ChEBI" id="CHEBI:29919"/>
        <dbReference type="ChEBI" id="CHEBI:30089"/>
        <dbReference type="ChEBI" id="CHEBI:35235"/>
        <dbReference type="ChEBI" id="CHEBI:58340"/>
        <dbReference type="EC" id="2.5.1.47"/>
    </reaction>
</comment>
<evidence type="ECO:0000256" key="12">
    <source>
        <dbReference type="ARBA" id="ARBA00047931"/>
    </source>
</evidence>
<dbReference type="FunFam" id="3.40.50.1100:FF:000049">
    <property type="entry name" value="Cysteine synthase, putative"/>
    <property type="match status" value="1"/>
</dbReference>
<comment type="caution">
    <text evidence="20">The sequence shown here is derived from an EMBL/GenBank/DDBJ whole genome shotgun (WGS) entry which is preliminary data.</text>
</comment>
<evidence type="ECO:0000256" key="6">
    <source>
        <dbReference type="ARBA" id="ARBA00022605"/>
    </source>
</evidence>
<evidence type="ECO:0000256" key="17">
    <source>
        <dbReference type="ARBA" id="ARBA00079147"/>
    </source>
</evidence>
<evidence type="ECO:0000256" key="16">
    <source>
        <dbReference type="ARBA" id="ARBA00078262"/>
    </source>
</evidence>
<evidence type="ECO:0000313" key="20">
    <source>
        <dbReference type="EMBL" id="CAF9942058.1"/>
    </source>
</evidence>
<keyword evidence="21" id="KW-1185">Reference proteome</keyword>
<dbReference type="InterPro" id="IPR050214">
    <property type="entry name" value="Cys_Synth/Cystath_Beta-Synth"/>
</dbReference>
<dbReference type="EMBL" id="CAJPDR010000713">
    <property type="protein sequence ID" value="CAF9942058.1"/>
    <property type="molecule type" value="Genomic_DNA"/>
</dbReference>
<evidence type="ECO:0000313" key="21">
    <source>
        <dbReference type="Proteomes" id="UP000664203"/>
    </source>
</evidence>
<evidence type="ECO:0000256" key="4">
    <source>
        <dbReference type="ARBA" id="ARBA00007103"/>
    </source>
</evidence>
<evidence type="ECO:0000256" key="7">
    <source>
        <dbReference type="ARBA" id="ARBA00022679"/>
    </source>
</evidence>
<gene>
    <name evidence="20" type="primary">CYS17</name>
    <name evidence="20" type="ORF">ALECFALPRED_009469</name>
</gene>
<dbReference type="PROSITE" id="PS00901">
    <property type="entry name" value="CYS_SYNTHASE"/>
    <property type="match status" value="1"/>
</dbReference>
<comment type="pathway">
    <text evidence="3">Amino-acid biosynthesis; L-cysteine biosynthesis; L-cysteine from L-serine: step 2/2.</text>
</comment>
<evidence type="ECO:0000256" key="3">
    <source>
        <dbReference type="ARBA" id="ARBA00004962"/>
    </source>
</evidence>
<keyword evidence="6" id="KW-0028">Amino-acid biosynthesis</keyword>
<dbReference type="GO" id="GO:0006535">
    <property type="term" value="P:cysteine biosynthetic process from serine"/>
    <property type="evidence" value="ECO:0007669"/>
    <property type="project" value="InterPro"/>
</dbReference>
<keyword evidence="9" id="KW-0809">Transit peptide</keyword>
<dbReference type="AlphaFoldDB" id="A0A8H3J7A0"/>
<comment type="catalytic activity">
    <reaction evidence="13">
        <text>O-succinyl-L-serine + hydrogen sulfide = L-cysteine + succinate</text>
        <dbReference type="Rhea" id="RHEA:53816"/>
        <dbReference type="ChEBI" id="CHEBI:29919"/>
        <dbReference type="ChEBI" id="CHEBI:30031"/>
        <dbReference type="ChEBI" id="CHEBI:35235"/>
        <dbReference type="ChEBI" id="CHEBI:136856"/>
    </reaction>
</comment>
<evidence type="ECO:0000256" key="10">
    <source>
        <dbReference type="ARBA" id="ARBA00023128"/>
    </source>
</evidence>
<dbReference type="NCBIfam" id="NF007989">
    <property type="entry name" value="PRK10717.1"/>
    <property type="match status" value="1"/>
</dbReference>
<dbReference type="EC" id="2.5.1.47" evidence="5"/>
<feature type="domain" description="Tryptophan synthase beta chain-like PALP" evidence="19">
    <location>
        <begin position="46"/>
        <end position="342"/>
    </location>
</feature>
<evidence type="ECO:0000259" key="19">
    <source>
        <dbReference type="Pfam" id="PF00291"/>
    </source>
</evidence>
<dbReference type="Pfam" id="PF00291">
    <property type="entry name" value="PALP"/>
    <property type="match status" value="1"/>
</dbReference>
<keyword evidence="11" id="KW-0198">Cysteine biosynthesis</keyword>
<protein>
    <recommendedName>
        <fullName evidence="15">Cysteine synthase 1</fullName>
        <ecNumber evidence="5">2.5.1.47</ecNumber>
    </recommendedName>
    <alternativeName>
        <fullName evidence="16">O-acetylserine (thiol)-lyase 1</fullName>
    </alternativeName>
    <alternativeName>
        <fullName evidence="17">O-acetylserine sulfhydrylase 1</fullName>
    </alternativeName>
    <alternativeName>
        <fullName evidence="18">O-succinylserine sulfhydrylase</fullName>
    </alternativeName>
</protein>
<evidence type="ECO:0000256" key="2">
    <source>
        <dbReference type="ARBA" id="ARBA00004173"/>
    </source>
</evidence>
<accession>A0A8H3J7A0</accession>
<evidence type="ECO:0000256" key="8">
    <source>
        <dbReference type="ARBA" id="ARBA00022898"/>
    </source>
</evidence>
<dbReference type="SUPFAM" id="SSF53686">
    <property type="entry name" value="Tryptophan synthase beta subunit-like PLP-dependent enzymes"/>
    <property type="match status" value="1"/>
</dbReference>
<name>A0A8H3J7A0_9LECA</name>
<evidence type="ECO:0000256" key="1">
    <source>
        <dbReference type="ARBA" id="ARBA00001933"/>
    </source>
</evidence>
<evidence type="ECO:0000256" key="9">
    <source>
        <dbReference type="ARBA" id="ARBA00022946"/>
    </source>
</evidence>
<dbReference type="InterPro" id="IPR001926">
    <property type="entry name" value="TrpB-like_PALP"/>
</dbReference>
<dbReference type="InterPro" id="IPR001216">
    <property type="entry name" value="P-phosphate_BS"/>
</dbReference>
<keyword evidence="8" id="KW-0663">Pyridoxal phosphate</keyword>
<evidence type="ECO:0000256" key="5">
    <source>
        <dbReference type="ARBA" id="ARBA00012681"/>
    </source>
</evidence>
<dbReference type="FunFam" id="3.40.50.1100:FF:000011">
    <property type="entry name" value="Cysteine synthase (o-acetylserine)"/>
    <property type="match status" value="1"/>
</dbReference>
<sequence length="377" mass="40952">MFRQSLRNLTSTAYKAAEVAFKADKSNQYGVQLAKAQGHVNGFVGAIGNTPLIRLKRLSDETGCEILGKAEFQNPGGSVKDRAALYVIKDAEEKGLLRPGGTVVEGTAGNTGIGLAHVCRSKGYQLVIYMPNTQSQGKVDLLRLLGAEVYPVPAVAFENPENYNHQAKRHAKRLDNAVWTNQFDNVANRRAHIDTTGPEIWNQTDGKIDAFTCATGTGGTLAGVTRYLKDVSDGRVKTFLADPPGSVLHSYITSGGKLKERTGSSITEGIGQGRVTDNLKPDIDLLDGAVHISDERSIEMVYRCLDEEGLYLGASSCLNIAAAKEVAEKLGQGNTVVTILCDGAYRYADRLFSRKWLSDKNLLRAIKPHLQKYIVLP</sequence>
<comment type="subcellular location">
    <subcellularLocation>
        <location evidence="2">Mitochondrion</location>
    </subcellularLocation>
</comment>
<comment type="similarity">
    <text evidence="4">Belongs to the cysteine synthase/cystathionine beta-synthase family.</text>
</comment>
<dbReference type="GO" id="GO:0004124">
    <property type="term" value="F:cysteine synthase activity"/>
    <property type="evidence" value="ECO:0007669"/>
    <property type="project" value="UniProtKB-EC"/>
</dbReference>
<comment type="cofactor">
    <cofactor evidence="1">
        <name>pyridoxal 5'-phosphate</name>
        <dbReference type="ChEBI" id="CHEBI:597326"/>
    </cofactor>
</comment>
<keyword evidence="10" id="KW-0496">Mitochondrion</keyword>
<dbReference type="GO" id="GO:0005739">
    <property type="term" value="C:mitochondrion"/>
    <property type="evidence" value="ECO:0007669"/>
    <property type="project" value="UniProtKB-SubCell"/>
</dbReference>
<evidence type="ECO:0000256" key="14">
    <source>
        <dbReference type="ARBA" id="ARBA00058228"/>
    </source>
</evidence>
<evidence type="ECO:0000256" key="18">
    <source>
        <dbReference type="ARBA" id="ARBA00081847"/>
    </source>
</evidence>
<dbReference type="InterPro" id="IPR036052">
    <property type="entry name" value="TrpB-like_PALP_sf"/>
</dbReference>